<dbReference type="GO" id="GO:0006518">
    <property type="term" value="P:peptide metabolic process"/>
    <property type="evidence" value="ECO:0007669"/>
    <property type="project" value="TreeGrafter"/>
</dbReference>
<dbReference type="AlphaFoldDB" id="A0A8H7ZMV1"/>
<protein>
    <submittedName>
        <fullName evidence="10">Zincin</fullName>
    </submittedName>
</protein>
<evidence type="ECO:0000256" key="7">
    <source>
        <dbReference type="RuleBase" id="RU003435"/>
    </source>
</evidence>
<evidence type="ECO:0000313" key="11">
    <source>
        <dbReference type="Proteomes" id="UP000673691"/>
    </source>
</evidence>
<keyword evidence="11" id="KW-1185">Reference proteome</keyword>
<dbReference type="InterPro" id="IPR045090">
    <property type="entry name" value="Pept_M3A_M3B"/>
</dbReference>
<evidence type="ECO:0000256" key="8">
    <source>
        <dbReference type="SAM" id="MobiDB-lite"/>
    </source>
</evidence>
<comment type="cofactor">
    <cofactor evidence="7">
        <name>Zn(2+)</name>
        <dbReference type="ChEBI" id="CHEBI:29105"/>
    </cofactor>
    <text evidence="7">Binds 1 zinc ion.</text>
</comment>
<evidence type="ECO:0000256" key="1">
    <source>
        <dbReference type="ARBA" id="ARBA00006040"/>
    </source>
</evidence>
<dbReference type="GO" id="GO:0004222">
    <property type="term" value="F:metalloendopeptidase activity"/>
    <property type="evidence" value="ECO:0007669"/>
    <property type="project" value="InterPro"/>
</dbReference>
<feature type="region of interest" description="Disordered" evidence="8">
    <location>
        <begin position="492"/>
        <end position="511"/>
    </location>
</feature>
<evidence type="ECO:0000256" key="6">
    <source>
        <dbReference type="ARBA" id="ARBA00023049"/>
    </source>
</evidence>
<evidence type="ECO:0000259" key="9">
    <source>
        <dbReference type="Pfam" id="PF01432"/>
    </source>
</evidence>
<organism evidence="10 11">
    <name type="scientific">Olpidium bornovanus</name>
    <dbReference type="NCBI Taxonomy" id="278681"/>
    <lineage>
        <taxon>Eukaryota</taxon>
        <taxon>Fungi</taxon>
        <taxon>Fungi incertae sedis</taxon>
        <taxon>Olpidiomycota</taxon>
        <taxon>Olpidiomycotina</taxon>
        <taxon>Olpidiomycetes</taxon>
        <taxon>Olpidiales</taxon>
        <taxon>Olpidiaceae</taxon>
        <taxon>Olpidium</taxon>
    </lineage>
</organism>
<dbReference type="GO" id="GO:0006508">
    <property type="term" value="P:proteolysis"/>
    <property type="evidence" value="ECO:0007669"/>
    <property type="project" value="UniProtKB-KW"/>
</dbReference>
<evidence type="ECO:0000256" key="3">
    <source>
        <dbReference type="ARBA" id="ARBA00022723"/>
    </source>
</evidence>
<evidence type="ECO:0000313" key="10">
    <source>
        <dbReference type="EMBL" id="KAG5455853.1"/>
    </source>
</evidence>
<dbReference type="Gene3D" id="1.20.1050.40">
    <property type="entry name" value="Endopeptidase. Chain P, domain 1"/>
    <property type="match status" value="1"/>
</dbReference>
<feature type="non-terminal residue" evidence="10">
    <location>
        <position position="1"/>
    </location>
</feature>
<dbReference type="GO" id="GO:0046872">
    <property type="term" value="F:metal ion binding"/>
    <property type="evidence" value="ECO:0007669"/>
    <property type="project" value="UniProtKB-UniRule"/>
</dbReference>
<dbReference type="OrthoDB" id="534666at2759"/>
<dbReference type="Proteomes" id="UP000673691">
    <property type="component" value="Unassembled WGS sequence"/>
</dbReference>
<reference evidence="10 11" key="1">
    <citation type="journal article" name="Sci. Rep.">
        <title>Genome-scale phylogenetic analyses confirm Olpidium as the closest living zoosporic fungus to the non-flagellated, terrestrial fungi.</title>
        <authorList>
            <person name="Chang Y."/>
            <person name="Rochon D."/>
            <person name="Sekimoto S."/>
            <person name="Wang Y."/>
            <person name="Chovatia M."/>
            <person name="Sandor L."/>
            <person name="Salamov A."/>
            <person name="Grigoriev I.V."/>
            <person name="Stajich J.E."/>
            <person name="Spatafora J.W."/>
        </authorList>
    </citation>
    <scope>NUCLEOTIDE SEQUENCE [LARGE SCALE GENOMIC DNA]</scope>
    <source>
        <strain evidence="10">S191</strain>
    </source>
</reference>
<dbReference type="EMBL" id="JAEFCI010012683">
    <property type="protein sequence ID" value="KAG5455853.1"/>
    <property type="molecule type" value="Genomic_DNA"/>
</dbReference>
<keyword evidence="6 7" id="KW-0482">Metalloprotease</keyword>
<dbReference type="SUPFAM" id="SSF55486">
    <property type="entry name" value="Metalloproteases ('zincins'), catalytic domain"/>
    <property type="match status" value="1"/>
</dbReference>
<comment type="caution">
    <text evidence="10">The sequence shown here is derived from an EMBL/GenBank/DDBJ whole genome shotgun (WGS) entry which is preliminary data.</text>
</comment>
<keyword evidence="2 7" id="KW-0645">Protease</keyword>
<dbReference type="PANTHER" id="PTHR11804:SF84">
    <property type="entry name" value="SACCHAROLYSIN"/>
    <property type="match status" value="1"/>
</dbReference>
<dbReference type="PANTHER" id="PTHR11804">
    <property type="entry name" value="PROTEASE M3 THIMET OLIGOPEPTIDASE-RELATED"/>
    <property type="match status" value="1"/>
</dbReference>
<comment type="similarity">
    <text evidence="1 7">Belongs to the peptidase M3 family.</text>
</comment>
<dbReference type="InterPro" id="IPR001567">
    <property type="entry name" value="Pept_M3A_M3B_dom"/>
</dbReference>
<dbReference type="FunFam" id="3.40.390.10:FF:000006">
    <property type="entry name" value="Thimet oligopeptidase 1"/>
    <property type="match status" value="1"/>
</dbReference>
<feature type="domain" description="Peptidase M3A/M3B catalytic" evidence="9">
    <location>
        <begin position="189"/>
        <end position="478"/>
    </location>
</feature>
<keyword evidence="3 7" id="KW-0479">Metal-binding</keyword>
<dbReference type="InterPro" id="IPR024080">
    <property type="entry name" value="Neurolysin/TOP_N"/>
</dbReference>
<evidence type="ECO:0000256" key="4">
    <source>
        <dbReference type="ARBA" id="ARBA00022801"/>
    </source>
</evidence>
<keyword evidence="5 7" id="KW-0862">Zinc</keyword>
<evidence type="ECO:0000256" key="2">
    <source>
        <dbReference type="ARBA" id="ARBA00022670"/>
    </source>
</evidence>
<keyword evidence="4 7" id="KW-0378">Hydrolase</keyword>
<accession>A0A8H7ZMV1</accession>
<gene>
    <name evidence="10" type="ORF">BJ554DRAFT_4578</name>
</gene>
<sequence length="511" mass="57508">LIARATKIQDEIAALSPETCTFDAAVCRLGDLENSFATESATYYFPQYVHPDKAVRDASLQANQAIKEFEIESAMRLDLFEAVCAAAKHPSSQDLQHEDKRLLDRFLLDFRRNGLALPAAEREKLKALRKREADLSIKFQANMNEDTTSLALTAEELAGMPADWLSSLNKDPSGKYIVTMKYPDLIPALKLCSNPTTRRRLAFANDSKTRDNVKLLEEALKLRAEAAAVLGYESHSAFELETKMAKTPETVRNFLDELRTKLRILAAKELEVLEKLKADEIQLHGRAEGEESDRVASYDSTYLTRILLEKNYQVDHEAIKQYFSLAKVTTGMLGIYEAALGCKFLEVPDDKKKVWHPDVRMFEVWDADCPGQFIGHFYLDLHPRDGKYTHAACFGIIPGYTIRRADGTIGRQFPAAAMVANFSKPTAETPSLLKHNEFETYFHELGHVMHTLLSETKWSRFHGTAVERDFVEAPSQVLGSGGAAQHLLALRASRGKNSKRQNRELGQVPER</sequence>
<evidence type="ECO:0000256" key="5">
    <source>
        <dbReference type="ARBA" id="ARBA00022833"/>
    </source>
</evidence>
<proteinExistence type="inferred from homology"/>
<dbReference type="GO" id="GO:0005758">
    <property type="term" value="C:mitochondrial intermembrane space"/>
    <property type="evidence" value="ECO:0007669"/>
    <property type="project" value="TreeGrafter"/>
</dbReference>
<dbReference type="Gene3D" id="1.10.1370.40">
    <property type="match status" value="1"/>
</dbReference>
<name>A0A8H7ZMV1_9FUNG</name>
<dbReference type="CDD" id="cd06455">
    <property type="entry name" value="M3A_TOP"/>
    <property type="match status" value="1"/>
</dbReference>
<dbReference type="Pfam" id="PF01432">
    <property type="entry name" value="Peptidase_M3"/>
    <property type="match status" value="1"/>
</dbReference>